<organism evidence="2 3">
    <name type="scientific">Candidatus Nitrospira allomarina</name>
    <dbReference type="NCBI Taxonomy" id="3020900"/>
    <lineage>
        <taxon>Bacteria</taxon>
        <taxon>Pseudomonadati</taxon>
        <taxon>Nitrospirota</taxon>
        <taxon>Nitrospiria</taxon>
        <taxon>Nitrospirales</taxon>
        <taxon>Nitrospiraceae</taxon>
        <taxon>Nitrospira</taxon>
    </lineage>
</organism>
<dbReference type="PANTHER" id="PTHR45856:SF24">
    <property type="entry name" value="FUNGAL LIPASE-LIKE DOMAIN-CONTAINING PROTEIN"/>
    <property type="match status" value="1"/>
</dbReference>
<protein>
    <submittedName>
        <fullName evidence="2">Lipase family protein</fullName>
    </submittedName>
</protein>
<keyword evidence="3" id="KW-1185">Reference proteome</keyword>
<dbReference type="RefSeq" id="WP_312645023.1">
    <property type="nucleotide sequence ID" value="NZ_CP116967.1"/>
</dbReference>
<dbReference type="InterPro" id="IPR051218">
    <property type="entry name" value="Sec_MonoDiacylglyc_Lipase"/>
</dbReference>
<evidence type="ECO:0000259" key="1">
    <source>
        <dbReference type="Pfam" id="PF01764"/>
    </source>
</evidence>
<accession>A0AA96GCA6</accession>
<dbReference type="Pfam" id="PF01764">
    <property type="entry name" value="Lipase_3"/>
    <property type="match status" value="1"/>
</dbReference>
<dbReference type="PANTHER" id="PTHR45856">
    <property type="entry name" value="ALPHA/BETA-HYDROLASES SUPERFAMILY PROTEIN"/>
    <property type="match status" value="1"/>
</dbReference>
<dbReference type="KEGG" id="nall:PP769_03110"/>
<dbReference type="InterPro" id="IPR002921">
    <property type="entry name" value="Fungal_lipase-type"/>
</dbReference>
<name>A0AA96GCA6_9BACT</name>
<dbReference type="AlphaFoldDB" id="A0AA96GCA6"/>
<reference evidence="2 3" key="1">
    <citation type="submission" date="2023-01" db="EMBL/GenBank/DDBJ databases">
        <title>Cultivation and genomic characterization of new, ubiquitous marine nitrite-oxidizing bacteria from the Nitrospirales.</title>
        <authorList>
            <person name="Mueller A.J."/>
            <person name="Daebeler A."/>
            <person name="Herbold C.W."/>
            <person name="Kirkegaard R.H."/>
            <person name="Daims H."/>
        </authorList>
    </citation>
    <scope>NUCLEOTIDE SEQUENCE [LARGE SCALE GENOMIC DNA]</scope>
    <source>
        <strain evidence="2 3">VA</strain>
    </source>
</reference>
<proteinExistence type="predicted"/>
<evidence type="ECO:0000313" key="2">
    <source>
        <dbReference type="EMBL" id="WNM58772.1"/>
    </source>
</evidence>
<dbReference type="SUPFAM" id="SSF53474">
    <property type="entry name" value="alpha/beta-Hydrolases"/>
    <property type="match status" value="1"/>
</dbReference>
<dbReference type="CDD" id="cd00519">
    <property type="entry name" value="Lipase_3"/>
    <property type="match status" value="1"/>
</dbReference>
<gene>
    <name evidence="2" type="ORF">PP769_03110</name>
</gene>
<dbReference type="EMBL" id="CP116967">
    <property type="protein sequence ID" value="WNM58772.1"/>
    <property type="molecule type" value="Genomic_DNA"/>
</dbReference>
<feature type="domain" description="Fungal lipase-type" evidence="1">
    <location>
        <begin position="95"/>
        <end position="233"/>
    </location>
</feature>
<dbReference type="GO" id="GO:0006629">
    <property type="term" value="P:lipid metabolic process"/>
    <property type="evidence" value="ECO:0007669"/>
    <property type="project" value="InterPro"/>
</dbReference>
<dbReference type="InterPro" id="IPR029058">
    <property type="entry name" value="AB_hydrolase_fold"/>
</dbReference>
<evidence type="ECO:0000313" key="3">
    <source>
        <dbReference type="Proteomes" id="UP001302719"/>
    </source>
</evidence>
<sequence>MPKIIPSPKLEVVLPPNLNHKYFAEASHHPFRFRSQSFQLVNAWWLAEAALLAYAENEFAIPQYTKAGLIVEGHQPFSNGGSTQCYVAHTQDVVIVAFRGTQVLKPVGGQLPGEIWRQVVKDLWTDGKFRLIVSGQGGSVHEGFKKALDEVWEPLNAYLNGLKEEEPNRTFWFTGHSLGAALATLAADRYGDVQGLYTFGSPLVGDESFARDFYVSGYRFVNNNDVVARIPPWGPNALNLMKWGRYEHVGLLKYNDETGKLFDNPSMLDRVQRGVGGQVQLLREMMNQWSNAEFSDIPIDCFNDHAPLYYALRIWNCYEQELQGV</sequence>
<dbReference type="Proteomes" id="UP001302719">
    <property type="component" value="Chromosome"/>
</dbReference>
<dbReference type="Gene3D" id="3.40.50.1820">
    <property type="entry name" value="alpha/beta hydrolase"/>
    <property type="match status" value="1"/>
</dbReference>